<evidence type="ECO:0000313" key="1">
    <source>
        <dbReference type="EMBL" id="ARQ67823.1"/>
    </source>
</evidence>
<proteinExistence type="predicted"/>
<dbReference type="RefSeq" id="WP_086157346.1">
    <property type="nucleotide sequence ID" value="NZ_CP021121.1"/>
</dbReference>
<dbReference type="EMBL" id="CP021121">
    <property type="protein sequence ID" value="ARQ67823.1"/>
    <property type="molecule type" value="Genomic_DNA"/>
</dbReference>
<reference evidence="1 2" key="1">
    <citation type="submission" date="2017-05" db="EMBL/GenBank/DDBJ databases">
        <title>Complete genome sequence of Streptomyces sp. SCSIO 03032 revealed the diverse biosynthetic pathways for its bioactive secondary metabolites.</title>
        <authorList>
            <person name="Ma L."/>
            <person name="Zhu Y."/>
            <person name="Zhang W."/>
            <person name="Zhang G."/>
            <person name="Tian X."/>
            <person name="Zhang S."/>
            <person name="Zhang C."/>
        </authorList>
    </citation>
    <scope>NUCLEOTIDE SEQUENCE [LARGE SCALE GENOMIC DNA]</scope>
    <source>
        <strain evidence="1 2">SCSIO 03032</strain>
    </source>
</reference>
<dbReference type="InterPro" id="IPR010296">
    <property type="entry name" value="DUF899_thioredox"/>
</dbReference>
<dbReference type="AlphaFoldDB" id="A0A1W7CSN5"/>
<accession>A0A1W7CSN5</accession>
<dbReference type="KEGG" id="smao:CAG99_02330"/>
<dbReference type="Proteomes" id="UP000194218">
    <property type="component" value="Chromosome"/>
</dbReference>
<protein>
    <recommendedName>
        <fullName evidence="3">DUF899 domain-containing protein</fullName>
    </recommendedName>
</protein>
<dbReference type="Pfam" id="PF05988">
    <property type="entry name" value="DUF899"/>
    <property type="match status" value="1"/>
</dbReference>
<evidence type="ECO:0008006" key="3">
    <source>
        <dbReference type="Google" id="ProtNLM"/>
    </source>
</evidence>
<keyword evidence="2" id="KW-1185">Reference proteome</keyword>
<organism evidence="1 2">
    <name type="scientific">Streptomyces marincola</name>
    <dbReference type="NCBI Taxonomy" id="2878388"/>
    <lineage>
        <taxon>Bacteria</taxon>
        <taxon>Bacillati</taxon>
        <taxon>Actinomycetota</taxon>
        <taxon>Actinomycetes</taxon>
        <taxon>Kitasatosporales</taxon>
        <taxon>Streptomycetaceae</taxon>
        <taxon>Streptomyces</taxon>
    </lineage>
</organism>
<dbReference type="OrthoDB" id="4721017at2"/>
<name>A0A1W7CSN5_9ACTN</name>
<evidence type="ECO:0000313" key="2">
    <source>
        <dbReference type="Proteomes" id="UP000194218"/>
    </source>
</evidence>
<sequence>MSARYDWPPIVDRATWNDARGVLLQQEKALTRMKDAISAARRRMPMVEVRADYAFDGPEGTVTLLDLFEGRRQLIVQHFMFAPEWQEGCDGCSMMAEHIGPLSHLHARRTSFALTSRAPLERLHAFRDRMGWHLPWYSTIGDQFNIDFGATVDGEERQAISVFLNEGDRVFHTWSTHARGEEPFMLVFDLLDLTPFGRQEDWENSPAGTPQEPTYSWMRLSDSYTDTERPCTCHGPSLTS</sequence>
<gene>
    <name evidence="1" type="ORF">CAG99_02330</name>
</gene>